<gene>
    <name evidence="4" type="ORF">PR001_g2696</name>
</gene>
<keyword evidence="3" id="KW-0732">Signal</keyword>
<evidence type="ECO:0000313" key="4">
    <source>
        <dbReference type="EMBL" id="KAE9050099.1"/>
    </source>
</evidence>
<keyword evidence="2" id="KW-1133">Transmembrane helix</keyword>
<dbReference type="EMBL" id="QXFV01000094">
    <property type="protein sequence ID" value="KAE9050099.1"/>
    <property type="molecule type" value="Genomic_DNA"/>
</dbReference>
<keyword evidence="2" id="KW-0812">Transmembrane</keyword>
<evidence type="ECO:0000256" key="2">
    <source>
        <dbReference type="SAM" id="Phobius"/>
    </source>
</evidence>
<evidence type="ECO:0000313" key="5">
    <source>
        <dbReference type="Proteomes" id="UP000429607"/>
    </source>
</evidence>
<feature type="region of interest" description="Disordered" evidence="1">
    <location>
        <begin position="104"/>
        <end position="194"/>
    </location>
</feature>
<evidence type="ECO:0000256" key="1">
    <source>
        <dbReference type="SAM" id="MobiDB-lite"/>
    </source>
</evidence>
<dbReference type="Proteomes" id="UP000429607">
    <property type="component" value="Unassembled WGS sequence"/>
</dbReference>
<accession>A0A6A3P4M0</accession>
<feature type="signal peptide" evidence="3">
    <location>
        <begin position="1"/>
        <end position="26"/>
    </location>
</feature>
<comment type="caution">
    <text evidence="4">The sequence shown here is derived from an EMBL/GenBank/DDBJ whole genome shotgun (WGS) entry which is preliminary data.</text>
</comment>
<protein>
    <submittedName>
        <fullName evidence="4">Uncharacterized protein</fullName>
    </submittedName>
</protein>
<proteinExistence type="predicted"/>
<reference evidence="4 5" key="1">
    <citation type="submission" date="2018-09" db="EMBL/GenBank/DDBJ databases">
        <title>Genomic investigation of the strawberry pathogen Phytophthora fragariae indicates pathogenicity is determined by transcriptional variation in three key races.</title>
        <authorList>
            <person name="Adams T.M."/>
            <person name="Armitage A.D."/>
            <person name="Sobczyk M.K."/>
            <person name="Bates H.J."/>
            <person name="Dunwell J.M."/>
            <person name="Nellist C.F."/>
            <person name="Harrison R.J."/>
        </authorList>
    </citation>
    <scope>NUCLEOTIDE SEQUENCE [LARGE SCALE GENOMIC DNA]</scope>
    <source>
        <strain evidence="4 5">SCRP249</strain>
    </source>
</reference>
<dbReference type="AlphaFoldDB" id="A0A6A3P4M0"/>
<name>A0A6A3P4M0_9STRA</name>
<organism evidence="4 5">
    <name type="scientific">Phytophthora rubi</name>
    <dbReference type="NCBI Taxonomy" id="129364"/>
    <lineage>
        <taxon>Eukaryota</taxon>
        <taxon>Sar</taxon>
        <taxon>Stramenopiles</taxon>
        <taxon>Oomycota</taxon>
        <taxon>Peronosporomycetes</taxon>
        <taxon>Peronosporales</taxon>
        <taxon>Peronosporaceae</taxon>
        <taxon>Phytophthora</taxon>
    </lineage>
</organism>
<keyword evidence="2" id="KW-0472">Membrane</keyword>
<feature type="transmembrane region" description="Helical" evidence="2">
    <location>
        <begin position="202"/>
        <end position="227"/>
    </location>
</feature>
<evidence type="ECO:0000256" key="3">
    <source>
        <dbReference type="SAM" id="SignalP"/>
    </source>
</evidence>
<feature type="compositionally biased region" description="Low complexity" evidence="1">
    <location>
        <begin position="104"/>
        <end position="176"/>
    </location>
</feature>
<sequence length="276" mass="28071">MRSRFIFTVLLASAAALTLLLPSAEAAACAEICYTTVLTGFGPGGVPGCTCSGSQAGARTGAGGCNCGQCYDKTNGAVYGFAINANGTCTYGTDCGSCDYTPTNSKSSSSSSSADGSSTFTTSTPSPAPATSGSPTTDVPSASTSLTTDSSSSSAPASASSSSSSSTPSSSSNSRSSPHDNASGSSDSREDSGARVPHLSTWQIVLAICCSVLFFAVAVVSVCSCYCKARSRLYEHEQDLASYFNQNAHQAFVFQPWVANRTPRPQLQATKSSNIV</sequence>
<feature type="chain" id="PRO_5025639235" evidence="3">
    <location>
        <begin position="27"/>
        <end position="276"/>
    </location>
</feature>